<accession>Q68556</accession>
<sequence>PSTNSKETLRVSEMPRKRRLHHQLRKHTDVLSQSHGRY</sequence>
<feature type="region of interest" description="Disordered" evidence="1">
    <location>
        <begin position="1"/>
        <end position="38"/>
    </location>
</feature>
<dbReference type="EMBL" id="U50857">
    <property type="protein sequence ID" value="AAA96767.1"/>
    <property type="molecule type" value="Genomic_DNA"/>
</dbReference>
<proteinExistence type="predicted"/>
<evidence type="ECO:0000256" key="1">
    <source>
        <dbReference type="SAM" id="MobiDB-lite"/>
    </source>
</evidence>
<feature type="non-terminal residue" evidence="2">
    <location>
        <position position="1"/>
    </location>
</feature>
<evidence type="ECO:0000313" key="2">
    <source>
        <dbReference type="EMBL" id="AAA96767.1"/>
    </source>
</evidence>
<reference evidence="2" key="1">
    <citation type="submission" date="1996-03" db="EMBL/GenBank/DDBJ databases">
        <authorList>
            <person name="Vargas H.E."/>
            <person name="Wang L.F."/>
            <person name="Laskus T."/>
            <person name="Rakela J."/>
        </authorList>
    </citation>
    <scope>NUCLEOTIDE SEQUENCE</scope>
</reference>
<protein>
    <submittedName>
        <fullName evidence="2">Nonstructural protein-5</fullName>
    </submittedName>
</protein>
<organism evidence="2">
    <name type="scientific">Hepacivirus hominis</name>
    <dbReference type="NCBI Taxonomy" id="3052230"/>
    <lineage>
        <taxon>Viruses</taxon>
        <taxon>Riboviria</taxon>
        <taxon>Orthornavirae</taxon>
        <taxon>Kitrinoviricota</taxon>
        <taxon>Flasuviricetes</taxon>
        <taxon>Amarillovirales</taxon>
        <taxon>Flaviviridae</taxon>
        <taxon>Hepacivirus</taxon>
    </lineage>
</organism>
<name>Q68556_9HEPC</name>
<feature type="compositionally biased region" description="Basic residues" evidence="1">
    <location>
        <begin position="16"/>
        <end position="25"/>
    </location>
</feature>